<name>A0A8D9I5W1_BRACM</name>
<evidence type="ECO:0000313" key="8">
    <source>
        <dbReference type="Proteomes" id="UP000694005"/>
    </source>
</evidence>
<reference evidence="7 8" key="1">
    <citation type="submission" date="2021-07" db="EMBL/GenBank/DDBJ databases">
        <authorList>
            <consortium name="Genoscope - CEA"/>
            <person name="William W."/>
        </authorList>
    </citation>
    <scope>NUCLEOTIDE SEQUENCE [LARGE SCALE GENOMIC DNA]</scope>
</reference>
<protein>
    <recommendedName>
        <fullName evidence="9">Carboxypeptidase</fullName>
    </recommendedName>
</protein>
<sequence length="396" mass="44105">MEKNALWLLCVLVLPVIACGNKEDDLVTGLPGQPPVNFRHYSGYVNLGPRQKQKSLFYWFFEAQQNTARRPLVLWLNGGPGCSAIATGAAQELGPFLVHTKGGNLTFNEFSWNKGHYVSQLAEVIHDRNKKVTRDSRINLKGIMIGNPVINEATDAAGIVDYAWSHALISDEVHKLIHDSCRFGDKLTAQCNKSFTAFTAYAAINIYSIYTPVCLSSSPSSKNHTRVMSDHNLLTSQNIWGRLPYAYDPCTPHYAEKYFNRKDVQVALHANVTNLPYPYTACSSVIKWTEAPTTVIPIIQKLLKGGLRIWIYRTGSFGYSGDTDGRLPVTSTRYSLRKMRLKVESPWSGWVETYAGGLTFVTVRGAGHQVPLFAPAQSLTLFSHFLASLPLPSSRF</sequence>
<dbReference type="Gramene" id="A10p29510.2_BraZ1">
    <property type="protein sequence ID" value="A10p29510.2_BraZ1.CDS"/>
    <property type="gene ID" value="A10g29510.2_BraZ1"/>
</dbReference>
<dbReference type="GO" id="GO:0006508">
    <property type="term" value="P:proteolysis"/>
    <property type="evidence" value="ECO:0007669"/>
    <property type="project" value="UniProtKB-KW"/>
</dbReference>
<keyword evidence="5" id="KW-0325">Glycoprotein</keyword>
<organism evidence="7 8">
    <name type="scientific">Brassica campestris</name>
    <name type="common">Field mustard</name>
    <dbReference type="NCBI Taxonomy" id="3711"/>
    <lineage>
        <taxon>Eukaryota</taxon>
        <taxon>Viridiplantae</taxon>
        <taxon>Streptophyta</taxon>
        <taxon>Embryophyta</taxon>
        <taxon>Tracheophyta</taxon>
        <taxon>Spermatophyta</taxon>
        <taxon>Magnoliopsida</taxon>
        <taxon>eudicotyledons</taxon>
        <taxon>Gunneridae</taxon>
        <taxon>Pentapetalae</taxon>
        <taxon>rosids</taxon>
        <taxon>malvids</taxon>
        <taxon>Brassicales</taxon>
        <taxon>Brassicaceae</taxon>
        <taxon>Brassiceae</taxon>
        <taxon>Brassica</taxon>
    </lineage>
</organism>
<dbReference type="SUPFAM" id="SSF53474">
    <property type="entry name" value="alpha/beta-Hydrolases"/>
    <property type="match status" value="1"/>
</dbReference>
<feature type="chain" id="PRO_5034014689" description="Carboxypeptidase" evidence="6">
    <location>
        <begin position="21"/>
        <end position="396"/>
    </location>
</feature>
<dbReference type="Gene3D" id="3.40.50.11320">
    <property type="match status" value="1"/>
</dbReference>
<dbReference type="EMBL" id="LS974626">
    <property type="protein sequence ID" value="CAG7911705.1"/>
    <property type="molecule type" value="Genomic_DNA"/>
</dbReference>
<dbReference type="PROSITE" id="PS00560">
    <property type="entry name" value="CARBOXYPEPT_SER_HIS"/>
    <property type="match status" value="1"/>
</dbReference>
<comment type="similarity">
    <text evidence="1">Belongs to the peptidase S10 family.</text>
</comment>
<dbReference type="GO" id="GO:0004185">
    <property type="term" value="F:serine-type carboxypeptidase activity"/>
    <property type="evidence" value="ECO:0007669"/>
    <property type="project" value="InterPro"/>
</dbReference>
<evidence type="ECO:0000256" key="1">
    <source>
        <dbReference type="ARBA" id="ARBA00009431"/>
    </source>
</evidence>
<evidence type="ECO:0000313" key="7">
    <source>
        <dbReference type="EMBL" id="CAG7911705.1"/>
    </source>
</evidence>
<keyword evidence="4" id="KW-0378">Hydrolase</keyword>
<gene>
    <name evidence="7" type="ORF">BRAPAZ1V2_A10P29510.2</name>
</gene>
<keyword evidence="3" id="KW-0645">Protease</keyword>
<dbReference type="Proteomes" id="UP000694005">
    <property type="component" value="Chromosome A10"/>
</dbReference>
<evidence type="ECO:0000256" key="2">
    <source>
        <dbReference type="ARBA" id="ARBA00022645"/>
    </source>
</evidence>
<keyword evidence="6" id="KW-0732">Signal</keyword>
<dbReference type="Gene3D" id="3.40.50.1820">
    <property type="entry name" value="alpha/beta hydrolase"/>
    <property type="match status" value="2"/>
</dbReference>
<evidence type="ECO:0000256" key="5">
    <source>
        <dbReference type="ARBA" id="ARBA00023180"/>
    </source>
</evidence>
<dbReference type="AlphaFoldDB" id="A0A8D9I5W1"/>
<keyword evidence="2" id="KW-0121">Carboxypeptidase</keyword>
<dbReference type="Pfam" id="PF00450">
    <property type="entry name" value="Peptidase_S10"/>
    <property type="match status" value="2"/>
</dbReference>
<dbReference type="PANTHER" id="PTHR11802">
    <property type="entry name" value="SERINE PROTEASE FAMILY S10 SERINE CARBOXYPEPTIDASE"/>
    <property type="match status" value="1"/>
</dbReference>
<evidence type="ECO:0000256" key="4">
    <source>
        <dbReference type="ARBA" id="ARBA00022801"/>
    </source>
</evidence>
<evidence type="ECO:0000256" key="3">
    <source>
        <dbReference type="ARBA" id="ARBA00022670"/>
    </source>
</evidence>
<dbReference type="InterPro" id="IPR029058">
    <property type="entry name" value="AB_hydrolase_fold"/>
</dbReference>
<accession>A0A8D9I5W1</accession>
<dbReference type="InterPro" id="IPR001563">
    <property type="entry name" value="Peptidase_S10"/>
</dbReference>
<proteinExistence type="inferred from homology"/>
<feature type="signal peptide" evidence="6">
    <location>
        <begin position="1"/>
        <end position="20"/>
    </location>
</feature>
<evidence type="ECO:0008006" key="9">
    <source>
        <dbReference type="Google" id="ProtNLM"/>
    </source>
</evidence>
<dbReference type="PANTHER" id="PTHR11802:SF280">
    <property type="entry name" value="SERINE CARBOXYPEPTIDASE-LIKE 35"/>
    <property type="match status" value="1"/>
</dbReference>
<evidence type="ECO:0000256" key="6">
    <source>
        <dbReference type="SAM" id="SignalP"/>
    </source>
</evidence>
<dbReference type="Gene3D" id="6.10.250.940">
    <property type="match status" value="1"/>
</dbReference>
<dbReference type="InterPro" id="IPR033124">
    <property type="entry name" value="Ser_caboxypep_his_AS"/>
</dbReference>